<name>J9QGQ1_9CAUD</name>
<dbReference type="EMBL" id="JX195166">
    <property type="protein sequence ID" value="AFQ22180.1"/>
    <property type="molecule type" value="Genomic_DNA"/>
</dbReference>
<reference evidence="1 2" key="1">
    <citation type="journal article" date="2012" name="J. Virol.">
        <title>Complete Genome Sequence of Pectobacterium carotovorum subsp. carotovorum Bacteriophage My1.</title>
        <authorList>
            <person name="Lee D.H."/>
            <person name="Lee J.H."/>
            <person name="Shin H."/>
            <person name="Ji S."/>
            <person name="Roh E."/>
            <person name="Jung K."/>
            <person name="Ryu S."/>
            <person name="Choi J."/>
            <person name="Heu S."/>
        </authorList>
    </citation>
    <scope>NUCLEOTIDE SEQUENCE [LARGE SCALE GENOMIC DNA]</scope>
</reference>
<evidence type="ECO:0000313" key="2">
    <source>
        <dbReference type="Proteomes" id="UP000006280"/>
    </source>
</evidence>
<dbReference type="GeneID" id="13826723"/>
<evidence type="ECO:0000313" key="1">
    <source>
        <dbReference type="EMBL" id="AFQ22180.1"/>
    </source>
</evidence>
<protein>
    <submittedName>
        <fullName evidence="1">Uncharacterized protein</fullName>
    </submittedName>
</protein>
<dbReference type="RefSeq" id="YP_006906273.1">
    <property type="nucleotide sequence ID" value="NC_018837.1"/>
</dbReference>
<proteinExistence type="predicted"/>
<organism evidence="1 2">
    <name type="scientific">Pectobacterium phage My1</name>
    <dbReference type="NCBI Taxonomy" id="1204539"/>
    <lineage>
        <taxon>Viruses</taxon>
        <taxon>Duplodnaviria</taxon>
        <taxon>Heunggongvirae</taxon>
        <taxon>Uroviricota</taxon>
        <taxon>Caudoviricetes</taxon>
        <taxon>Demerecviridae</taxon>
        <taxon>Mccorquodalevirinae</taxon>
        <taxon>Myunavirus</taxon>
        <taxon>Myunavirus My1</taxon>
    </lineage>
</organism>
<dbReference type="KEGG" id="vg:13826723"/>
<gene>
    <name evidence="1" type="ORF">My1_021</name>
</gene>
<keyword evidence="2" id="KW-1185">Reference proteome</keyword>
<accession>J9QGQ1</accession>
<dbReference type="Proteomes" id="UP000006280">
    <property type="component" value="Segment"/>
</dbReference>
<sequence>MKTLCDHVVRVENREEAFMAACTMLAKITLRGNKGEAEWHWSFDLERHDQFPCIITYCAKGLGHVDEKLIFNKV</sequence>